<proteinExistence type="predicted"/>
<dbReference type="RefSeq" id="WP_156231303.1">
    <property type="nucleotide sequence ID" value="NZ_CP046455.1"/>
</dbReference>
<organism evidence="1 2">
    <name type="scientific">Corynebacterium occultum</name>
    <dbReference type="NCBI Taxonomy" id="2675219"/>
    <lineage>
        <taxon>Bacteria</taxon>
        <taxon>Bacillati</taxon>
        <taxon>Actinomycetota</taxon>
        <taxon>Actinomycetes</taxon>
        <taxon>Mycobacteriales</taxon>
        <taxon>Corynebacteriaceae</taxon>
        <taxon>Corynebacterium</taxon>
    </lineage>
</organism>
<evidence type="ECO:0000313" key="2">
    <source>
        <dbReference type="Proteomes" id="UP000424462"/>
    </source>
</evidence>
<dbReference type="KEGG" id="cok:COCCU_09725"/>
<evidence type="ECO:0000313" key="1">
    <source>
        <dbReference type="EMBL" id="QGU07869.1"/>
    </source>
</evidence>
<dbReference type="Proteomes" id="UP000424462">
    <property type="component" value="Chromosome"/>
</dbReference>
<accession>A0A6B8VXT5</accession>
<keyword evidence="2" id="KW-1185">Reference proteome</keyword>
<dbReference type="EMBL" id="CP046455">
    <property type="protein sequence ID" value="QGU07869.1"/>
    <property type="molecule type" value="Genomic_DNA"/>
</dbReference>
<sequence length="163" mass="18354">MTLNLSLVPIDEDPNLAAIRAILSRHGILSDQRWLCREFGGAEMHFETSWLGEGASSFYGQIFQAELNLPQCELLFELAVEGNLVLTPELGPPHLLVCGNTHSPEEVHDETAPPWLEEICFLDSARQLHDCLHGEWETFRSTFLDQGTDWGPREQWPESGQLG</sequence>
<name>A0A6B8VXT5_9CORY</name>
<dbReference type="AlphaFoldDB" id="A0A6B8VXT5"/>
<protein>
    <submittedName>
        <fullName evidence="1">Uncharacterized protein</fullName>
    </submittedName>
</protein>
<gene>
    <name evidence="1" type="ORF">COCCU_09725</name>
</gene>
<reference evidence="1 2" key="1">
    <citation type="submission" date="2019-11" db="EMBL/GenBank/DDBJ databases">
        <title>Complete genome sequence of Corynebacterium kalinowskii 1959, a novel Corynebacterium species isolated from soil of a small paddock in Vilsendorf, Germany.</title>
        <authorList>
            <person name="Schaffert L."/>
            <person name="Ruwe M."/>
            <person name="Milse J."/>
            <person name="Hanuschka K."/>
            <person name="Ortseifen V."/>
            <person name="Droste J."/>
            <person name="Brandt D."/>
            <person name="Schlueter L."/>
            <person name="Kutter Y."/>
            <person name="Vinke S."/>
            <person name="Viehoefer P."/>
            <person name="Jacob L."/>
            <person name="Luebke N.-C."/>
            <person name="Schulte-Berndt E."/>
            <person name="Hain C."/>
            <person name="Linder M."/>
            <person name="Schmidt P."/>
            <person name="Wollenschlaeger L."/>
            <person name="Luttermann T."/>
            <person name="Thieme E."/>
            <person name="Hassa J."/>
            <person name="Haak M."/>
            <person name="Wittchen M."/>
            <person name="Mentz A."/>
            <person name="Persicke M."/>
            <person name="Busche T."/>
            <person name="Ruckert C."/>
        </authorList>
    </citation>
    <scope>NUCLEOTIDE SEQUENCE [LARGE SCALE GENOMIC DNA]</scope>
    <source>
        <strain evidence="1 2">2039</strain>
    </source>
</reference>